<name>A0A517YVF3_9BACT</name>
<sequence>MTAIRNIIQLALVPIILIGCASQPHKDPIAAMLDPSRSSSSRIRALNQIQQQQQDAPLSDPQSKRYLKSLHGLVWNDSHPLPLRQRATELLIAENQYAFLESANDLITLVDQWNMIIYLLDLAKQNRWQSFTIAAVHSWARTSTLYTDSDRPERDFIQILNPTQTPRQTLLKILTGNYHGTPPTNRPQSAMLTTKRHQIAAWLVLTRIMPQSDLYAALAAADRNSQISQDLYTAKQSLTQLPTTREGLLWINYLLHNQTPLGSPDSFSDLAPTDPYWQSTLHIRHLPVAIRHKRSEKINPTAKSIRKYLSKQTPYLRTDHPHQAEESFSQQADQLSPADLLIIQNIIEAVQSPAVLQLLFEQADRDIKDTTTELGGVLTWNESNQFIAQPFPPEIRAHDRKFYASNQLIKSMYTGLAHYHFHAQKHKNHQFAAPGKGDQNFADRLGTHAVVFTFISTNTLNVDYYQPNGIVIDLGTISRP</sequence>
<keyword evidence="2" id="KW-1185">Reference proteome</keyword>
<evidence type="ECO:0000313" key="1">
    <source>
        <dbReference type="EMBL" id="QDU34213.1"/>
    </source>
</evidence>
<organism evidence="1 2">
    <name type="scientific">Poriferisphaera corsica</name>
    <dbReference type="NCBI Taxonomy" id="2528020"/>
    <lineage>
        <taxon>Bacteria</taxon>
        <taxon>Pseudomonadati</taxon>
        <taxon>Planctomycetota</taxon>
        <taxon>Phycisphaerae</taxon>
        <taxon>Phycisphaerales</taxon>
        <taxon>Phycisphaeraceae</taxon>
        <taxon>Poriferisphaera</taxon>
    </lineage>
</organism>
<proteinExistence type="predicted"/>
<protein>
    <submittedName>
        <fullName evidence="1">Uncharacterized protein</fullName>
    </submittedName>
</protein>
<reference evidence="1 2" key="1">
    <citation type="submission" date="2019-02" db="EMBL/GenBank/DDBJ databases">
        <title>Deep-cultivation of Planctomycetes and their phenomic and genomic characterization uncovers novel biology.</title>
        <authorList>
            <person name="Wiegand S."/>
            <person name="Jogler M."/>
            <person name="Boedeker C."/>
            <person name="Pinto D."/>
            <person name="Vollmers J."/>
            <person name="Rivas-Marin E."/>
            <person name="Kohn T."/>
            <person name="Peeters S.H."/>
            <person name="Heuer A."/>
            <person name="Rast P."/>
            <person name="Oberbeckmann S."/>
            <person name="Bunk B."/>
            <person name="Jeske O."/>
            <person name="Meyerdierks A."/>
            <person name="Storesund J.E."/>
            <person name="Kallscheuer N."/>
            <person name="Luecker S."/>
            <person name="Lage O.M."/>
            <person name="Pohl T."/>
            <person name="Merkel B.J."/>
            <person name="Hornburger P."/>
            <person name="Mueller R.-W."/>
            <person name="Bruemmer F."/>
            <person name="Labrenz M."/>
            <person name="Spormann A.M."/>
            <person name="Op den Camp H."/>
            <person name="Overmann J."/>
            <person name="Amann R."/>
            <person name="Jetten M.S.M."/>
            <person name="Mascher T."/>
            <person name="Medema M.H."/>
            <person name="Devos D.P."/>
            <person name="Kaster A.-K."/>
            <person name="Ovreas L."/>
            <person name="Rohde M."/>
            <person name="Galperin M.Y."/>
            <person name="Jogler C."/>
        </authorList>
    </citation>
    <scope>NUCLEOTIDE SEQUENCE [LARGE SCALE GENOMIC DNA]</scope>
    <source>
        <strain evidence="1 2">KS4</strain>
    </source>
</reference>
<dbReference type="KEGG" id="pcor:KS4_22780"/>
<dbReference type="EMBL" id="CP036425">
    <property type="protein sequence ID" value="QDU34213.1"/>
    <property type="molecule type" value="Genomic_DNA"/>
</dbReference>
<gene>
    <name evidence="1" type="ORF">KS4_22780</name>
</gene>
<dbReference type="RefSeq" id="WP_145077875.1">
    <property type="nucleotide sequence ID" value="NZ_CP036425.1"/>
</dbReference>
<dbReference type="PROSITE" id="PS51257">
    <property type="entry name" value="PROKAR_LIPOPROTEIN"/>
    <property type="match status" value="1"/>
</dbReference>
<dbReference type="AlphaFoldDB" id="A0A517YVF3"/>
<dbReference type="Proteomes" id="UP000317369">
    <property type="component" value="Chromosome"/>
</dbReference>
<evidence type="ECO:0000313" key="2">
    <source>
        <dbReference type="Proteomes" id="UP000317369"/>
    </source>
</evidence>
<accession>A0A517YVF3</accession>